<dbReference type="STRING" id="926562.Oweho_0209"/>
<evidence type="ECO:0000313" key="3">
    <source>
        <dbReference type="EMBL" id="AEV31231.1"/>
    </source>
</evidence>
<keyword evidence="1" id="KW-1133">Transmembrane helix</keyword>
<evidence type="ECO:0000313" key="4">
    <source>
        <dbReference type="Proteomes" id="UP000005631"/>
    </source>
</evidence>
<dbReference type="InterPro" id="IPR052336">
    <property type="entry name" value="MlaD_Phospholipid_Transporter"/>
</dbReference>
<protein>
    <submittedName>
        <fullName evidence="3">ABC-type transport system involved in resistance to organic solvents, periplasmic component</fullName>
    </submittedName>
</protein>
<organism evidence="3 4">
    <name type="scientific">Owenweeksia hongkongensis (strain DSM 17368 / CIP 108786 / JCM 12287 / NRRL B-23963 / UST20020801)</name>
    <dbReference type="NCBI Taxonomy" id="926562"/>
    <lineage>
        <taxon>Bacteria</taxon>
        <taxon>Pseudomonadati</taxon>
        <taxon>Bacteroidota</taxon>
        <taxon>Flavobacteriia</taxon>
        <taxon>Flavobacteriales</taxon>
        <taxon>Owenweeksiaceae</taxon>
        <taxon>Owenweeksia</taxon>
    </lineage>
</organism>
<keyword evidence="1" id="KW-0812">Transmembrane</keyword>
<keyword evidence="4" id="KW-1185">Reference proteome</keyword>
<dbReference type="EMBL" id="CP003156">
    <property type="protein sequence ID" value="AEV31231.1"/>
    <property type="molecule type" value="Genomic_DNA"/>
</dbReference>
<dbReference type="Pfam" id="PF02470">
    <property type="entry name" value="MlaD"/>
    <property type="match status" value="1"/>
</dbReference>
<proteinExistence type="predicted"/>
<sequence length="340" mass="37857">MKISREFKVGLVSIIAMVLLYWGFSFLKGQDVFENKKVLYAVYDRVEGLTPAKAILLNGYKIGTVDKVYFHPDGSGNLVVVLNITSDFDIPKNSVAAIQSTDLLGDKAINLTLGKSPEFAQSGDTLKSNIELSLTEEVNKQVAPLKNKVEKLFGSMDTVLFLLTGFLDDDSKDGFEATLKSLRRSFTHLESTMSSLDRTVTTSQNDLVGTFANLNKITTNLEENSEELSGIFSNLNSLSDSLSKVRFKETFESLNKTLLVAESVLSKIDSGDGSMALLVNDPELYNNLESASEQLDLLLLDIKYNPKRYIKLFGGRKDYDEEELLKQEKKDAAKREELKD</sequence>
<dbReference type="InterPro" id="IPR003399">
    <property type="entry name" value="Mce/MlaD"/>
</dbReference>
<dbReference type="Proteomes" id="UP000005631">
    <property type="component" value="Chromosome"/>
</dbReference>
<keyword evidence="1" id="KW-0472">Membrane</keyword>
<evidence type="ECO:0000256" key="1">
    <source>
        <dbReference type="SAM" id="Phobius"/>
    </source>
</evidence>
<dbReference type="OrthoDB" id="9769132at2"/>
<reference evidence="3 4" key="1">
    <citation type="journal article" date="2012" name="Stand. Genomic Sci.">
        <title>Genome sequence of the orange-pigmented seawater bacterium Owenweeksia hongkongensis type strain (UST20020801(T)).</title>
        <authorList>
            <person name="Riedel T."/>
            <person name="Held B."/>
            <person name="Nolan M."/>
            <person name="Lucas S."/>
            <person name="Lapidus A."/>
            <person name="Tice H."/>
            <person name="Del Rio T.G."/>
            <person name="Cheng J.F."/>
            <person name="Han C."/>
            <person name="Tapia R."/>
            <person name="Goodwin L.A."/>
            <person name="Pitluck S."/>
            <person name="Liolios K."/>
            <person name="Mavromatis K."/>
            <person name="Pagani I."/>
            <person name="Ivanova N."/>
            <person name="Mikhailova N."/>
            <person name="Pati A."/>
            <person name="Chen A."/>
            <person name="Palaniappan K."/>
            <person name="Rohde M."/>
            <person name="Tindall B.J."/>
            <person name="Detter J.C."/>
            <person name="Goker M."/>
            <person name="Woyke T."/>
            <person name="Bristow J."/>
            <person name="Eisen J.A."/>
            <person name="Markowitz V."/>
            <person name="Hugenholtz P."/>
            <person name="Klenk H.P."/>
            <person name="Kyrpides N.C."/>
        </authorList>
    </citation>
    <scope>NUCLEOTIDE SEQUENCE</scope>
    <source>
        <strain evidence="4">DSM 17368 / JCM 12287 / NRRL B-23963</strain>
    </source>
</reference>
<dbReference type="AlphaFoldDB" id="G8R7C0"/>
<dbReference type="HOGENOM" id="CLU_054524_1_0_10"/>
<feature type="transmembrane region" description="Helical" evidence="1">
    <location>
        <begin position="7"/>
        <end position="27"/>
    </location>
</feature>
<gene>
    <name evidence="3" type="ordered locus">Oweho_0209</name>
</gene>
<dbReference type="KEGG" id="oho:Oweho_0209"/>
<dbReference type="PANTHER" id="PTHR33371">
    <property type="entry name" value="INTERMEMBRANE PHOSPHOLIPID TRANSPORT SYSTEM BINDING PROTEIN MLAD-RELATED"/>
    <property type="match status" value="1"/>
</dbReference>
<name>G8R7C0_OWEHD</name>
<dbReference type="PANTHER" id="PTHR33371:SF4">
    <property type="entry name" value="INTERMEMBRANE PHOSPHOLIPID TRANSPORT SYSTEM BINDING PROTEIN MLAD"/>
    <property type="match status" value="1"/>
</dbReference>
<dbReference type="RefSeq" id="WP_014200592.1">
    <property type="nucleotide sequence ID" value="NC_016599.1"/>
</dbReference>
<feature type="domain" description="Mce/MlaD" evidence="2">
    <location>
        <begin position="37"/>
        <end position="112"/>
    </location>
</feature>
<accession>G8R7C0</accession>
<evidence type="ECO:0000259" key="2">
    <source>
        <dbReference type="Pfam" id="PF02470"/>
    </source>
</evidence>
<dbReference type="eggNOG" id="COG1463">
    <property type="taxonomic scope" value="Bacteria"/>
</dbReference>